<dbReference type="SUPFAM" id="SSF100950">
    <property type="entry name" value="NagB/RpiA/CoA transferase-like"/>
    <property type="match status" value="1"/>
</dbReference>
<comment type="catalytic activity">
    <reaction evidence="4 7">
        <text>(6S)-5-formyl-5,6,7,8-tetrahydrofolate + ATP = (6R)-5,10-methenyltetrahydrofolate + ADP + phosphate</text>
        <dbReference type="Rhea" id="RHEA:10488"/>
        <dbReference type="ChEBI" id="CHEBI:30616"/>
        <dbReference type="ChEBI" id="CHEBI:43474"/>
        <dbReference type="ChEBI" id="CHEBI:57455"/>
        <dbReference type="ChEBI" id="CHEBI:57457"/>
        <dbReference type="ChEBI" id="CHEBI:456216"/>
        <dbReference type="EC" id="6.3.3.2"/>
    </reaction>
</comment>
<dbReference type="AlphaFoldDB" id="A0A7H9HUG6"/>
<accession>A0A7H9HUG6</accession>
<dbReference type="InterPro" id="IPR002698">
    <property type="entry name" value="FTHF_cligase"/>
</dbReference>
<dbReference type="Pfam" id="PF01812">
    <property type="entry name" value="5-FTHF_cyc-lig"/>
    <property type="match status" value="1"/>
</dbReference>
<dbReference type="PANTHER" id="PTHR23407">
    <property type="entry name" value="ATPASE INHIBITOR/5-FORMYLTETRAHYDROFOLATE CYCLO-LIGASE"/>
    <property type="match status" value="1"/>
</dbReference>
<keyword evidence="2 6" id="KW-0547">Nucleotide-binding</keyword>
<dbReference type="NCBIfam" id="TIGR02727">
    <property type="entry name" value="MTHFS_bact"/>
    <property type="match status" value="1"/>
</dbReference>
<dbReference type="EMBL" id="CP059269">
    <property type="protein sequence ID" value="QLQ80002.1"/>
    <property type="molecule type" value="Genomic_DNA"/>
</dbReference>
<protein>
    <recommendedName>
        <fullName evidence="5 7">5-formyltetrahydrofolate cyclo-ligase</fullName>
        <ecNumber evidence="5 7">6.3.3.2</ecNumber>
    </recommendedName>
</protein>
<evidence type="ECO:0000256" key="6">
    <source>
        <dbReference type="PIRSR" id="PIRSR006806-1"/>
    </source>
</evidence>
<dbReference type="GO" id="GO:0009396">
    <property type="term" value="P:folic acid-containing compound biosynthetic process"/>
    <property type="evidence" value="ECO:0007669"/>
    <property type="project" value="TreeGrafter"/>
</dbReference>
<evidence type="ECO:0000256" key="4">
    <source>
        <dbReference type="ARBA" id="ARBA00036539"/>
    </source>
</evidence>
<dbReference type="InterPro" id="IPR024185">
    <property type="entry name" value="FTHF_cligase-like_sf"/>
</dbReference>
<dbReference type="GO" id="GO:0035999">
    <property type="term" value="P:tetrahydrofolate interconversion"/>
    <property type="evidence" value="ECO:0007669"/>
    <property type="project" value="TreeGrafter"/>
</dbReference>
<dbReference type="GO" id="GO:0005739">
    <property type="term" value="C:mitochondrion"/>
    <property type="evidence" value="ECO:0007669"/>
    <property type="project" value="TreeGrafter"/>
</dbReference>
<reference evidence="8 9" key="1">
    <citation type="submission" date="2020-06" db="EMBL/GenBank/DDBJ databases">
        <title>The yeast mating-type switching endonuclease HO is a domesticated member of an unorthodox homing genetic element family.</title>
        <authorList>
            <person name="Coughlan A.Y."/>
            <person name="Lombardi L."/>
            <person name="Braun-Galleani S."/>
            <person name="Martos A.R."/>
            <person name="Galeote V."/>
            <person name="Bigey F."/>
            <person name="Dequin S."/>
            <person name="Byrne K.P."/>
            <person name="Wolfe K.H."/>
        </authorList>
    </citation>
    <scope>NUCLEOTIDE SEQUENCE [LARGE SCALE GENOMIC DNA]</scope>
    <source>
        <strain evidence="8 9">CBS2947</strain>
    </source>
</reference>
<evidence type="ECO:0000256" key="1">
    <source>
        <dbReference type="ARBA" id="ARBA00010638"/>
    </source>
</evidence>
<evidence type="ECO:0000256" key="5">
    <source>
        <dbReference type="ARBA" id="ARBA00038966"/>
    </source>
</evidence>
<evidence type="ECO:0000256" key="2">
    <source>
        <dbReference type="ARBA" id="ARBA00022741"/>
    </source>
</evidence>
<keyword evidence="3 6" id="KW-0067">ATP-binding</keyword>
<dbReference type="Proteomes" id="UP000510647">
    <property type="component" value="Chromosome 3"/>
</dbReference>
<name>A0A7H9HUG6_9SACH</name>
<keyword evidence="7" id="KW-0460">Magnesium</keyword>
<evidence type="ECO:0000313" key="8">
    <source>
        <dbReference type="EMBL" id="QLQ80002.1"/>
    </source>
</evidence>
<dbReference type="EC" id="6.3.3.2" evidence="5 7"/>
<gene>
    <name evidence="8" type="ORF">HG537_0C06510</name>
</gene>
<dbReference type="GO" id="GO:0005524">
    <property type="term" value="F:ATP binding"/>
    <property type="evidence" value="ECO:0007669"/>
    <property type="project" value="UniProtKB-KW"/>
</dbReference>
<evidence type="ECO:0000256" key="3">
    <source>
        <dbReference type="ARBA" id="ARBA00022840"/>
    </source>
</evidence>
<dbReference type="OrthoDB" id="2015992at2759"/>
<feature type="binding site" evidence="6">
    <location>
        <begin position="151"/>
        <end position="159"/>
    </location>
    <ligand>
        <name>ATP</name>
        <dbReference type="ChEBI" id="CHEBI:30616"/>
    </ligand>
</feature>
<proteinExistence type="inferred from homology"/>
<evidence type="ECO:0000256" key="7">
    <source>
        <dbReference type="RuleBase" id="RU361279"/>
    </source>
</evidence>
<dbReference type="PANTHER" id="PTHR23407:SF1">
    <property type="entry name" value="5-FORMYLTETRAHYDROFOLATE CYCLO-LIGASE"/>
    <property type="match status" value="1"/>
</dbReference>
<dbReference type="Gene3D" id="3.40.50.10420">
    <property type="entry name" value="NagB/RpiA/CoA transferase-like"/>
    <property type="match status" value="1"/>
</dbReference>
<keyword evidence="7" id="KW-0479">Metal-binding</keyword>
<dbReference type="GO" id="GO:0046872">
    <property type="term" value="F:metal ion binding"/>
    <property type="evidence" value="ECO:0007669"/>
    <property type="project" value="UniProtKB-KW"/>
</dbReference>
<dbReference type="InterPro" id="IPR037171">
    <property type="entry name" value="NagB/RpiA_transferase-like"/>
</dbReference>
<dbReference type="GO" id="GO:0030272">
    <property type="term" value="F:5-formyltetrahydrofolate cyclo-ligase activity"/>
    <property type="evidence" value="ECO:0007669"/>
    <property type="project" value="UniProtKB-EC"/>
</dbReference>
<evidence type="ECO:0000313" key="9">
    <source>
        <dbReference type="Proteomes" id="UP000510647"/>
    </source>
</evidence>
<comment type="cofactor">
    <cofactor evidence="7">
        <name>Mg(2+)</name>
        <dbReference type="ChEBI" id="CHEBI:18420"/>
    </cofactor>
</comment>
<feature type="binding site" evidence="6">
    <location>
        <position position="54"/>
    </location>
    <ligand>
        <name>substrate</name>
    </ligand>
</feature>
<dbReference type="PIRSF" id="PIRSF006806">
    <property type="entry name" value="FTHF_cligase"/>
    <property type="match status" value="1"/>
</dbReference>
<sequence>MSAKQLLRKTVKELLATVPPVEVERQSKAIAEALVPIVRESQNVACFMSMDRGEVDTQFVLEYLFRDGKVVYLPRCSSTRETGQVSLRASRAHHRHLTFHRMQSLQQVRDLKPQGTYQLREPAKEAPAPLPAQLDVMLVPGVAFRLSDGARIGHGAGFYDDYFHRYQLQHNGEKPLLIGVSLMEQVVDEIPLEPHDWRMDCVVTGDGQVHWTTK</sequence>
<feature type="binding site" evidence="6">
    <location>
        <position position="48"/>
    </location>
    <ligand>
        <name>substrate</name>
    </ligand>
</feature>
<comment type="similarity">
    <text evidence="1 7">Belongs to the 5-formyltetrahydrofolate cyclo-ligase family.</text>
</comment>
<feature type="binding site" evidence="6">
    <location>
        <begin position="4"/>
        <end position="8"/>
    </location>
    <ligand>
        <name>ATP</name>
        <dbReference type="ChEBI" id="CHEBI:30616"/>
    </ligand>
</feature>
<organism evidence="8 9">
    <name type="scientific">Torulaspora globosa</name>
    <dbReference type="NCBI Taxonomy" id="48254"/>
    <lineage>
        <taxon>Eukaryota</taxon>
        <taxon>Fungi</taxon>
        <taxon>Dikarya</taxon>
        <taxon>Ascomycota</taxon>
        <taxon>Saccharomycotina</taxon>
        <taxon>Saccharomycetes</taxon>
        <taxon>Saccharomycetales</taxon>
        <taxon>Saccharomycetaceae</taxon>
        <taxon>Torulaspora</taxon>
    </lineage>
</organism>
<keyword evidence="9" id="KW-1185">Reference proteome</keyword>